<feature type="compositionally biased region" description="Low complexity" evidence="1">
    <location>
        <begin position="1670"/>
        <end position="1687"/>
    </location>
</feature>
<evidence type="ECO:0000256" key="1">
    <source>
        <dbReference type="SAM" id="MobiDB-lite"/>
    </source>
</evidence>
<comment type="caution">
    <text evidence="2">The sequence shown here is derived from an EMBL/GenBank/DDBJ whole genome shotgun (WGS) entry which is preliminary data.</text>
</comment>
<feature type="compositionally biased region" description="Low complexity" evidence="1">
    <location>
        <begin position="147"/>
        <end position="170"/>
    </location>
</feature>
<dbReference type="InterPro" id="IPR013783">
    <property type="entry name" value="Ig-like_fold"/>
</dbReference>
<feature type="compositionally biased region" description="Basic residues" evidence="1">
    <location>
        <begin position="1617"/>
        <end position="1629"/>
    </location>
</feature>
<dbReference type="PANTHER" id="PTHR46348">
    <property type="entry name" value="DELETED IN LUNG AND ESOPHAGEAL CANCER PROTEIN 1"/>
    <property type="match status" value="1"/>
</dbReference>
<dbReference type="Proteomes" id="UP001212152">
    <property type="component" value="Unassembled WGS sequence"/>
</dbReference>
<dbReference type="EMBL" id="JADGJQ010000026">
    <property type="protein sequence ID" value="KAJ3178437.1"/>
    <property type="molecule type" value="Genomic_DNA"/>
</dbReference>
<dbReference type="GO" id="GO:0015631">
    <property type="term" value="F:tubulin binding"/>
    <property type="evidence" value="ECO:0007669"/>
    <property type="project" value="TreeGrafter"/>
</dbReference>
<feature type="compositionally biased region" description="Polar residues" evidence="1">
    <location>
        <begin position="1689"/>
        <end position="1701"/>
    </location>
</feature>
<dbReference type="PANTHER" id="PTHR46348:SF1">
    <property type="entry name" value="DELETED IN LUNG AND ESOPHAGEAL CANCER PROTEIN 1"/>
    <property type="match status" value="1"/>
</dbReference>
<feature type="compositionally biased region" description="Polar residues" evidence="1">
    <location>
        <begin position="24"/>
        <end position="33"/>
    </location>
</feature>
<keyword evidence="3" id="KW-1185">Reference proteome</keyword>
<sequence>MSEPQLQQRPASLTALPPLEQKSHSPSLRTLSKPSAPARGVDFLSRPLHALKVSSLPTLRRLPLGTRGPAESSALQHAKSAAAFQQRKRAGDNPENVADPETEKYKGFSRELLGLPRRNAEGEAASPPDDGDKTSLDHATAEPQEMSPAPDTAATDDTSNTSNLNNLTTNESIGKHSAGDPKLDVQGHFTHPLFYHPIKRTDNAFLRPWAATKPVASELAKPGVLEIDADAIKAPIGTLEPIRAHRTAPINSMHPYTDEECKVLSRIESRFDFLPNPRFPHTKDFLKKRASSDPHSSAQPPVFVPPGIDKRWLSKEAPTERRNGAAPAEGPGNLGILAIPAQVVFTDYAPNQTYEKEVELKNVTQNSHRFRLSEPPPYTHTPYFTLKLISAPADHGKDGLVAPGMSLRYRVTFRPNSLANFRQIFILSTEVAGRSLPVPFIAQREAPRLTLPAVLDCGPTRAGYDNVRAWNFKNEGGPGRFLIVPEHKKVDPYTVFDTMEETAKYATASSPPFDIFPAFLTLKKGETGQIVVRYSPPALEAIDPLEVEDAAAAMAAREADGGRRDEVLFKLVCDNCTIFDFPLEGLAQDPGIQISGVHRLGGVAWDADAEGLAPPGTGSNGCDLYVPFGKQNPGATTLYAVTIRNTSRLRLPFQWNISNAPSDNSGAAASIDTLATAAAAFQIIPLRGWLPPSADMTFEVAFTPQETKYFDVRCKLNLLYAEKHQQVVVAPGDNASSTGSLHGQLSGLSSGSAALSVRCTGQGVPFHVTMSPEIIMIPGVLYTGSTYSTVLHATNESVSDVAFEWDADDVNENVLDVRISTTAGVILPWTCSSIKLQCLGVFPGTVRGTLNCVVAHGPTIRVPIVATVALAPDALRFDTALVDFGLLALGSLRTVKVALVSTAPITLRWRVNGHKRGASRLDEADRDCHMTYQPSQGTIMPGATQIIKITYVPVWYQSLNAVLECSIIEDCGPPLLYGDVLQTAPEAGTNASTEQPTALATPSAAATVLRNEVAVAAVEMRAEVQTPRATIVDPVNALTCFLDVPSTYIIDMRNIRMLPAEFRWRDVDCDEYSVSFIPQAGKIPGGEVAQIKVRFIGHRNGSLSNLLFACHIKGMVEHGGYLGIKLDAEVFGVNVELKLEQSTDVAPHEKRPELAGTLAFDFGEECPIFAKRQATLVIRNRTAISAPFRIFMEKYEATALKGDDELIAEPAIEEGGVTTQNLLPVEKTPAALRPGIKTPLLPASNVEKLGFSSKTGMDYIFQIKEVRRMIKRMHALLREGRGAAFHSSPSNTTIGPWGTVRVKVTSYNNLVGLYEDNLICDVRGWDKQVIPIRLGVVGLPVRFSGAHLVARPKGSPADTIDRVNFGTRITNLTWASVDGVRAYAFPRSDRTEEEALQLGDLEAHSKVINIENQSPRDIRLTWVTYIKHTELAGPVPTIEDILVPQNRLDQDALGLFGVSPATMVVPAFKTTSIRIFFRSAMVGTFDALLVADVGYVQKDGKPLYGHGRKESTRRPGTDDEAFPASHLTSMACVHVQGRAIEPHLSLDIGDRIRMKETFWGPHDDGGPSLSGSEGRTVNVFLQNTTDSVCSFTMYTAPRGMFAVKTAEDAPRSGSGHVGKKAGKSALKRKQVPQIIEDTESILYELKPTEQMLLSVRFTPHPHPGRTLTGGADDPSSSRARSSVGPPSTSRPSTQATRNGIVSASGPAGRVDDASPLTSNEAVGQRQAPEGVDTQPPAPNPAETQTAEAAAAAAAPQPAVPSDSGAAAASEPAQVLPDPVASKDGEAPAAEMVRSALEPSIPEDPEDTEGSNPLPPSERPRSSVAASAAPESSPPAASNTPPSQAQPFANASPALPSTPRAPLSARAAATPPHTAPSSATRRLSNAKPRSARPPRPASTNVSNTTPKLATSQQRPEAAARDRPDSAAPPRGLRTVAEGTLNIVFANGIRQSIPIVVEETT</sequence>
<reference evidence="2" key="1">
    <citation type="submission" date="2020-05" db="EMBL/GenBank/DDBJ databases">
        <title>Phylogenomic resolution of chytrid fungi.</title>
        <authorList>
            <person name="Stajich J.E."/>
            <person name="Amses K."/>
            <person name="Simmons R."/>
            <person name="Seto K."/>
            <person name="Myers J."/>
            <person name="Bonds A."/>
            <person name="Quandt C.A."/>
            <person name="Barry K."/>
            <person name="Liu P."/>
            <person name="Grigoriev I."/>
            <person name="Longcore J.E."/>
            <person name="James T.Y."/>
        </authorList>
    </citation>
    <scope>NUCLEOTIDE SEQUENCE</scope>
    <source>
        <strain evidence="2">JEL0379</strain>
    </source>
</reference>
<dbReference type="Pfam" id="PF23316">
    <property type="entry name" value="Ig_DLEC1_6th"/>
    <property type="match status" value="1"/>
</dbReference>
<feature type="compositionally biased region" description="Polar residues" evidence="1">
    <location>
        <begin position="1898"/>
        <end position="1912"/>
    </location>
</feature>
<accession>A0AAD5TPS3</accession>
<evidence type="ECO:0000313" key="3">
    <source>
        <dbReference type="Proteomes" id="UP001212152"/>
    </source>
</evidence>
<feature type="compositionally biased region" description="Basic and acidic residues" evidence="1">
    <location>
        <begin position="130"/>
        <end position="140"/>
    </location>
</feature>
<dbReference type="Gene3D" id="2.60.40.10">
    <property type="entry name" value="Immunoglobulins"/>
    <property type="match status" value="5"/>
</dbReference>
<feature type="region of interest" description="Disordered" evidence="1">
    <location>
        <begin position="1606"/>
        <end position="1629"/>
    </location>
</feature>
<feature type="compositionally biased region" description="Polar residues" evidence="1">
    <location>
        <begin position="1"/>
        <end position="11"/>
    </location>
</feature>
<feature type="region of interest" description="Disordered" evidence="1">
    <location>
        <begin position="1"/>
        <end position="40"/>
    </location>
</feature>
<feature type="compositionally biased region" description="Low complexity" evidence="1">
    <location>
        <begin position="1821"/>
        <end position="1846"/>
    </location>
</feature>
<feature type="compositionally biased region" description="Low complexity" evidence="1">
    <location>
        <begin position="56"/>
        <end position="69"/>
    </location>
</feature>
<dbReference type="GO" id="GO:0005737">
    <property type="term" value="C:cytoplasm"/>
    <property type="evidence" value="ECO:0007669"/>
    <property type="project" value="TreeGrafter"/>
</dbReference>
<protein>
    <submittedName>
        <fullName evidence="2">Deleted in lung and esophageal cancer protein 1</fullName>
    </submittedName>
</protein>
<proteinExistence type="predicted"/>
<organism evidence="2 3">
    <name type="scientific">Geranomyces variabilis</name>
    <dbReference type="NCBI Taxonomy" id="109894"/>
    <lineage>
        <taxon>Eukaryota</taxon>
        <taxon>Fungi</taxon>
        <taxon>Fungi incertae sedis</taxon>
        <taxon>Chytridiomycota</taxon>
        <taxon>Chytridiomycota incertae sedis</taxon>
        <taxon>Chytridiomycetes</taxon>
        <taxon>Spizellomycetales</taxon>
        <taxon>Powellomycetaceae</taxon>
        <taxon>Geranomyces</taxon>
    </lineage>
</organism>
<feature type="region of interest" description="Disordered" evidence="1">
    <location>
        <begin position="1657"/>
        <end position="1934"/>
    </location>
</feature>
<gene>
    <name evidence="2" type="primary">DLEC1</name>
    <name evidence="2" type="ORF">HDU87_003511</name>
</gene>
<feature type="region of interest" description="Disordered" evidence="1">
    <location>
        <begin position="54"/>
        <end position="184"/>
    </location>
</feature>
<dbReference type="InterPro" id="IPR033304">
    <property type="entry name" value="DLEC1"/>
</dbReference>
<dbReference type="GO" id="GO:0005929">
    <property type="term" value="C:cilium"/>
    <property type="evidence" value="ECO:0007669"/>
    <property type="project" value="TreeGrafter"/>
</dbReference>
<name>A0AAD5TPS3_9FUNG</name>
<feature type="compositionally biased region" description="Basic and acidic residues" evidence="1">
    <location>
        <begin position="173"/>
        <end position="184"/>
    </location>
</feature>
<feature type="compositionally biased region" description="Low complexity" evidence="1">
    <location>
        <begin position="1740"/>
        <end position="1756"/>
    </location>
</feature>
<feature type="compositionally biased region" description="Low complexity" evidence="1">
    <location>
        <begin position="1863"/>
        <end position="1887"/>
    </location>
</feature>
<evidence type="ECO:0000313" key="2">
    <source>
        <dbReference type="EMBL" id="KAJ3178437.1"/>
    </source>
</evidence>
<feature type="region of interest" description="Disordered" evidence="1">
    <location>
        <begin position="287"/>
        <end position="309"/>
    </location>
</feature>